<protein>
    <recommendedName>
        <fullName evidence="1">DUF7330 domain-containing protein</fullName>
    </recommendedName>
</protein>
<comment type="caution">
    <text evidence="2">The sequence shown here is derived from an EMBL/GenBank/DDBJ whole genome shotgun (WGS) entry which is preliminary data.</text>
</comment>
<keyword evidence="3" id="KW-1185">Reference proteome</keyword>
<feature type="domain" description="DUF7330" evidence="1">
    <location>
        <begin position="24"/>
        <end position="117"/>
    </location>
</feature>
<evidence type="ECO:0000259" key="1">
    <source>
        <dbReference type="Pfam" id="PF24016"/>
    </source>
</evidence>
<reference evidence="2" key="1">
    <citation type="submission" date="2023-03" db="EMBL/GenBank/DDBJ databases">
        <title>Massive genome expansion in bonnet fungi (Mycena s.s.) driven by repeated elements and novel gene families across ecological guilds.</title>
        <authorList>
            <consortium name="Lawrence Berkeley National Laboratory"/>
            <person name="Harder C.B."/>
            <person name="Miyauchi S."/>
            <person name="Viragh M."/>
            <person name="Kuo A."/>
            <person name="Thoen E."/>
            <person name="Andreopoulos B."/>
            <person name="Lu D."/>
            <person name="Skrede I."/>
            <person name="Drula E."/>
            <person name="Henrissat B."/>
            <person name="Morin E."/>
            <person name="Kohler A."/>
            <person name="Barry K."/>
            <person name="LaButti K."/>
            <person name="Morin E."/>
            <person name="Salamov A."/>
            <person name="Lipzen A."/>
            <person name="Mereny Z."/>
            <person name="Hegedus B."/>
            <person name="Baldrian P."/>
            <person name="Stursova M."/>
            <person name="Weitz H."/>
            <person name="Taylor A."/>
            <person name="Grigoriev I.V."/>
            <person name="Nagy L.G."/>
            <person name="Martin F."/>
            <person name="Kauserud H."/>
        </authorList>
    </citation>
    <scope>NUCLEOTIDE SEQUENCE</scope>
    <source>
        <strain evidence="2">9144</strain>
    </source>
</reference>
<accession>A0AAD6VMH2</accession>
<evidence type="ECO:0000313" key="3">
    <source>
        <dbReference type="Proteomes" id="UP001219525"/>
    </source>
</evidence>
<gene>
    <name evidence="2" type="ORF">GGX14DRAFT_610878</name>
</gene>
<organism evidence="2 3">
    <name type="scientific">Mycena pura</name>
    <dbReference type="NCBI Taxonomy" id="153505"/>
    <lineage>
        <taxon>Eukaryota</taxon>
        <taxon>Fungi</taxon>
        <taxon>Dikarya</taxon>
        <taxon>Basidiomycota</taxon>
        <taxon>Agaricomycotina</taxon>
        <taxon>Agaricomycetes</taxon>
        <taxon>Agaricomycetidae</taxon>
        <taxon>Agaricales</taxon>
        <taxon>Marasmiineae</taxon>
        <taxon>Mycenaceae</taxon>
        <taxon>Mycena</taxon>
    </lineage>
</organism>
<proteinExistence type="predicted"/>
<evidence type="ECO:0000313" key="2">
    <source>
        <dbReference type="EMBL" id="KAJ7214431.1"/>
    </source>
</evidence>
<dbReference type="Proteomes" id="UP001219525">
    <property type="component" value="Unassembled WGS sequence"/>
</dbReference>
<dbReference type="InterPro" id="IPR055754">
    <property type="entry name" value="DUF7330"/>
</dbReference>
<name>A0AAD6VMH2_9AGAR</name>
<dbReference type="EMBL" id="JARJCW010000019">
    <property type="protein sequence ID" value="KAJ7214431.1"/>
    <property type="molecule type" value="Genomic_DNA"/>
</dbReference>
<dbReference type="Pfam" id="PF24016">
    <property type="entry name" value="DUF7330"/>
    <property type="match status" value="1"/>
</dbReference>
<sequence>MQGPGTDARQVVQWICNRAPGAIRPRPPVHLTVSTSNGGSLCTSRALSRGPLTVRTRCGAVKLSPTLAATTTTLGEVGGTRRCFAGDFADWAHAPGARRGDELSVGTSNGSIKLRLDVEGRTRWTVRRAGRARAPSLDGYSGFDVGLSDMHVIARAPPQSAEALLQARGHILLVPHFLAVHGPRLVARVPHRAQALQFVDEHTARCRPYYFLSPSWPLRLPGHPTPTPPRLREYSWS</sequence>
<dbReference type="AlphaFoldDB" id="A0AAD6VMH2"/>